<dbReference type="GO" id="GO:0016491">
    <property type="term" value="F:oxidoreductase activity"/>
    <property type="evidence" value="ECO:0007669"/>
    <property type="project" value="InterPro"/>
</dbReference>
<evidence type="ECO:0000313" key="4">
    <source>
        <dbReference type="Proteomes" id="UP000468687"/>
    </source>
</evidence>
<dbReference type="InterPro" id="IPR011032">
    <property type="entry name" value="GroES-like_sf"/>
</dbReference>
<dbReference type="AlphaFoldDB" id="A0A6P0HJC4"/>
<dbReference type="SMART" id="SM00829">
    <property type="entry name" value="PKS_ER"/>
    <property type="match status" value="1"/>
</dbReference>
<gene>
    <name evidence="3" type="ORF">G3T38_10275</name>
</gene>
<dbReference type="SUPFAM" id="SSF50129">
    <property type="entry name" value="GroES-like"/>
    <property type="match status" value="1"/>
</dbReference>
<dbReference type="Gene3D" id="3.40.50.720">
    <property type="entry name" value="NAD(P)-binding Rossmann-like Domain"/>
    <property type="match status" value="1"/>
</dbReference>
<dbReference type="RefSeq" id="WP_163772212.1">
    <property type="nucleotide sequence ID" value="NZ_JAAGXA010000006.1"/>
</dbReference>
<keyword evidence="1" id="KW-0521">NADP</keyword>
<dbReference type="Gene3D" id="3.90.180.10">
    <property type="entry name" value="Medium-chain alcohol dehydrogenases, catalytic domain"/>
    <property type="match status" value="1"/>
</dbReference>
<dbReference type="Pfam" id="PF08240">
    <property type="entry name" value="ADH_N"/>
    <property type="match status" value="1"/>
</dbReference>
<dbReference type="InterPro" id="IPR036291">
    <property type="entry name" value="NAD(P)-bd_dom_sf"/>
</dbReference>
<protein>
    <submittedName>
        <fullName evidence="3">NADP-dependent oxidoreductase</fullName>
    </submittedName>
</protein>
<dbReference type="Proteomes" id="UP000468687">
    <property type="component" value="Unassembled WGS sequence"/>
</dbReference>
<dbReference type="Pfam" id="PF13602">
    <property type="entry name" value="ADH_zinc_N_2"/>
    <property type="match status" value="1"/>
</dbReference>
<comment type="caution">
    <text evidence="3">The sequence shown here is derived from an EMBL/GenBank/DDBJ whole genome shotgun (WGS) entry which is preliminary data.</text>
</comment>
<dbReference type="CDD" id="cd05289">
    <property type="entry name" value="MDR_like_2"/>
    <property type="match status" value="1"/>
</dbReference>
<keyword evidence="4" id="KW-1185">Reference proteome</keyword>
<name>A0A6P0HJC4_9ACTN</name>
<dbReference type="PANTHER" id="PTHR44154:SF1">
    <property type="entry name" value="QUINONE OXIDOREDUCTASE"/>
    <property type="match status" value="1"/>
</dbReference>
<feature type="domain" description="Enoyl reductase (ER)" evidence="2">
    <location>
        <begin position="11"/>
        <end position="312"/>
    </location>
</feature>
<evidence type="ECO:0000256" key="1">
    <source>
        <dbReference type="ARBA" id="ARBA00022857"/>
    </source>
</evidence>
<reference evidence="3 4" key="1">
    <citation type="journal article" date="2014" name="Int. J. Syst. Evol. Microbiol.">
        <title>Nocardioides zeae sp. nov., isolated from the stem of Zea mays.</title>
        <authorList>
            <person name="Glaeser S.P."/>
            <person name="McInroy J.A."/>
            <person name="Busse H.J."/>
            <person name="Kampfer P."/>
        </authorList>
    </citation>
    <scope>NUCLEOTIDE SEQUENCE [LARGE SCALE GENOMIC DNA]</scope>
    <source>
        <strain evidence="3 4">JCM 30728</strain>
    </source>
</reference>
<proteinExistence type="predicted"/>
<evidence type="ECO:0000259" key="2">
    <source>
        <dbReference type="SMART" id="SM00829"/>
    </source>
</evidence>
<dbReference type="InterPro" id="IPR051603">
    <property type="entry name" value="Zinc-ADH_QOR/CCCR"/>
</dbReference>
<dbReference type="InterPro" id="IPR020843">
    <property type="entry name" value="ER"/>
</dbReference>
<organism evidence="3 4">
    <name type="scientific">Nocardioides zeae</name>
    <dbReference type="NCBI Taxonomy" id="1457234"/>
    <lineage>
        <taxon>Bacteria</taxon>
        <taxon>Bacillati</taxon>
        <taxon>Actinomycetota</taxon>
        <taxon>Actinomycetes</taxon>
        <taxon>Propionibacteriales</taxon>
        <taxon>Nocardioidaceae</taxon>
        <taxon>Nocardioides</taxon>
    </lineage>
</organism>
<accession>A0A6P0HJC4</accession>
<dbReference type="PANTHER" id="PTHR44154">
    <property type="entry name" value="QUINONE OXIDOREDUCTASE"/>
    <property type="match status" value="1"/>
</dbReference>
<dbReference type="InterPro" id="IPR013154">
    <property type="entry name" value="ADH-like_N"/>
</dbReference>
<dbReference type="EMBL" id="JAAGXA010000006">
    <property type="protein sequence ID" value="NEN78666.1"/>
    <property type="molecule type" value="Genomic_DNA"/>
</dbReference>
<dbReference type="SUPFAM" id="SSF51735">
    <property type="entry name" value="NAD(P)-binding Rossmann-fold domains"/>
    <property type="match status" value="1"/>
</dbReference>
<sequence length="314" mass="32461">MARVVQYAETGPAEVLEVVEVPDPVPGPDEVLVEVRAAGVNPIEWKVRSGQRPSPPITEPRRLGSDGAGVVAAVGEGVDGWRVGDEVIVSGASGTYATHVVVPRQNLTAKPATLDFAQAAALGTPVGTARQALASLDVRRGHVLVVHGGSGGVGQAAVQLARHLGARVIATASPANHDRLRELGAEPVAYGDGLLDRIRELAPEGVDRVLDAAGTDEALAASVALVEDPQHAGTIVVGAKAPELGIQAWSGGAPWPLTPEQVRLREDAIPVVADLVARGVFEVEVSRRFALDDVVAAAKESEAGHTRGKIVLLP</sequence>
<evidence type="ECO:0000313" key="3">
    <source>
        <dbReference type="EMBL" id="NEN78666.1"/>
    </source>
</evidence>